<accession>A0ABW7XLS8</accession>
<evidence type="ECO:0000313" key="1">
    <source>
        <dbReference type="EMBL" id="MFI2488075.1"/>
    </source>
</evidence>
<gene>
    <name evidence="1" type="ORF">ACH47X_14260</name>
</gene>
<proteinExistence type="predicted"/>
<dbReference type="GO" id="GO:0016740">
    <property type="term" value="F:transferase activity"/>
    <property type="evidence" value="ECO:0007669"/>
    <property type="project" value="UniProtKB-KW"/>
</dbReference>
<reference evidence="1 2" key="1">
    <citation type="submission" date="2024-10" db="EMBL/GenBank/DDBJ databases">
        <title>The Natural Products Discovery Center: Release of the First 8490 Sequenced Strains for Exploring Actinobacteria Biosynthetic Diversity.</title>
        <authorList>
            <person name="Kalkreuter E."/>
            <person name="Kautsar S.A."/>
            <person name="Yang D."/>
            <person name="Bader C.D."/>
            <person name="Teijaro C.N."/>
            <person name="Fluegel L."/>
            <person name="Davis C.M."/>
            <person name="Simpson J.R."/>
            <person name="Lauterbach L."/>
            <person name="Steele A.D."/>
            <person name="Gui C."/>
            <person name="Meng S."/>
            <person name="Li G."/>
            <person name="Viehrig K."/>
            <person name="Ye F."/>
            <person name="Su P."/>
            <person name="Kiefer A.F."/>
            <person name="Nichols A."/>
            <person name="Cepeda A.J."/>
            <person name="Yan W."/>
            <person name="Fan B."/>
            <person name="Jiang Y."/>
            <person name="Adhikari A."/>
            <person name="Zheng C.-J."/>
            <person name="Schuster L."/>
            <person name="Cowan T.M."/>
            <person name="Smanski M.J."/>
            <person name="Chevrette M.G."/>
            <person name="De Carvalho L.P.S."/>
            <person name="Shen B."/>
        </authorList>
    </citation>
    <scope>NUCLEOTIDE SEQUENCE [LARGE SCALE GENOMIC DNA]</scope>
    <source>
        <strain evidence="1 2">NPDC019481</strain>
    </source>
</reference>
<keyword evidence="2" id="KW-1185">Reference proteome</keyword>
<name>A0ABW7XLS8_9MICO</name>
<protein>
    <submittedName>
        <fullName evidence="1">Nucleotidyl transferase AbiEii/AbiGii toxin family protein</fullName>
    </submittedName>
</protein>
<comment type="caution">
    <text evidence="1">The sequence shown here is derived from an EMBL/GenBank/DDBJ whole genome shotgun (WGS) entry which is preliminary data.</text>
</comment>
<dbReference type="InterPro" id="IPR014942">
    <property type="entry name" value="AbiEii"/>
</dbReference>
<dbReference type="RefSeq" id="WP_397405249.1">
    <property type="nucleotide sequence ID" value="NZ_JBIRYI010000008.1"/>
</dbReference>
<organism evidence="1 2">
    <name type="scientific">Promicromonospora kroppenstedtii</name>
    <dbReference type="NCBI Taxonomy" id="440482"/>
    <lineage>
        <taxon>Bacteria</taxon>
        <taxon>Bacillati</taxon>
        <taxon>Actinomycetota</taxon>
        <taxon>Actinomycetes</taxon>
        <taxon>Micrococcales</taxon>
        <taxon>Promicromonosporaceae</taxon>
        <taxon>Promicromonospora</taxon>
    </lineage>
</organism>
<sequence>MSRAVQRGTPAADATLALRALARARGTDVQELQTLYALECLLARVAASPFRDDFVLKGGALLAAYALRRPTKDLDLSATRLANDVDSVTARIRVICEVQLPDGVEFDAGSISATEIRDDDEYSGVRLRISGALGPARVRVGIDVSFGDPIWPAPNIVRVPRLIDTGLDPVLVLGYPLTMVLAEKIVTAVERGEANTRWRDFADVHLVTRRHQIDRGTLRSSVHEVAQYREVEMVPMTEAVGELADLGQARWSRWLRRVDRTDLPENLAEVIGTIARFIDPVLTEADHRASWSPEAQRWVETVDAEAGA</sequence>
<evidence type="ECO:0000313" key="2">
    <source>
        <dbReference type="Proteomes" id="UP001611580"/>
    </source>
</evidence>
<keyword evidence="1" id="KW-0808">Transferase</keyword>
<dbReference type="EMBL" id="JBIRYI010000008">
    <property type="protein sequence ID" value="MFI2488075.1"/>
    <property type="molecule type" value="Genomic_DNA"/>
</dbReference>
<dbReference type="Proteomes" id="UP001611580">
    <property type="component" value="Unassembled WGS sequence"/>
</dbReference>
<dbReference type="Pfam" id="PF08843">
    <property type="entry name" value="AbiEii"/>
    <property type="match status" value="1"/>
</dbReference>